<evidence type="ECO:0000256" key="6">
    <source>
        <dbReference type="SAM" id="Phobius"/>
    </source>
</evidence>
<name>A0A545U448_9GAMM</name>
<gene>
    <name evidence="8" type="ORF">FKG94_06165</name>
</gene>
<dbReference type="PANTHER" id="PTHR32309:SF13">
    <property type="entry name" value="FERRIC ENTEROBACTIN TRANSPORT PROTEIN FEPE"/>
    <property type="match status" value="1"/>
</dbReference>
<sequence length="365" mass="40590">MHPQKQPSLQYPISPQTEDEIDLVALLGVIWQGKWILLALVTFCLLASFVYLELTPKQYQVSENLYPLDAIQMAPVAPGNGGKELGYGVNIQDPNIFFRSALDSLGSLELQKQFWKSQFVLDDATPLEDASLDDFLRFRHSLDLSPPQQDRPASLSIRGNTPALIADRLTAFLNYVSTEVAVKSISKLLRAIDVSIERIDLAILQARTKADAEISDQIVDVREALEIATSLGIEEPEFSRLANVEITLFNSRQYLLGTKALKSELQALERRRNQDAFVPSLRELQDAKASLLADRERISRNVADFRPFTYSDSISPPLQPIGPKSTLILAMAVVFGLILGLVAIFIRHGIQSYKAREAAIVASEN</sequence>
<dbReference type="EMBL" id="VHSG01000006">
    <property type="protein sequence ID" value="TQV84240.1"/>
    <property type="molecule type" value="Genomic_DNA"/>
</dbReference>
<feature type="domain" description="Polysaccharide chain length determinant N-terminal" evidence="7">
    <location>
        <begin position="19"/>
        <end position="72"/>
    </location>
</feature>
<evidence type="ECO:0000256" key="3">
    <source>
        <dbReference type="ARBA" id="ARBA00022692"/>
    </source>
</evidence>
<reference evidence="8 9" key="1">
    <citation type="submission" date="2019-06" db="EMBL/GenBank/DDBJ databases">
        <title>Whole genome sequence for Cellvibrionaceae sp. R142.</title>
        <authorList>
            <person name="Wang G."/>
        </authorList>
    </citation>
    <scope>NUCLEOTIDE SEQUENCE [LARGE SCALE GENOMIC DNA]</scope>
    <source>
        <strain evidence="8 9">R142</strain>
    </source>
</reference>
<comment type="caution">
    <text evidence="8">The sequence shown here is derived from an EMBL/GenBank/DDBJ whole genome shotgun (WGS) entry which is preliminary data.</text>
</comment>
<protein>
    <recommendedName>
        <fullName evidence="7">Polysaccharide chain length determinant N-terminal domain-containing protein</fullName>
    </recommendedName>
</protein>
<feature type="transmembrane region" description="Helical" evidence="6">
    <location>
        <begin position="35"/>
        <end position="52"/>
    </location>
</feature>
<dbReference type="PANTHER" id="PTHR32309">
    <property type="entry name" value="TYROSINE-PROTEIN KINASE"/>
    <property type="match status" value="1"/>
</dbReference>
<proteinExistence type="predicted"/>
<evidence type="ECO:0000256" key="5">
    <source>
        <dbReference type="ARBA" id="ARBA00023136"/>
    </source>
</evidence>
<feature type="transmembrane region" description="Helical" evidence="6">
    <location>
        <begin position="327"/>
        <end position="346"/>
    </location>
</feature>
<keyword evidence="4 6" id="KW-1133">Transmembrane helix</keyword>
<dbReference type="SUPFAM" id="SSF160355">
    <property type="entry name" value="Bacterial polysaccharide co-polymerase-like"/>
    <property type="match status" value="1"/>
</dbReference>
<dbReference type="OrthoDB" id="9775724at2"/>
<dbReference type="Proteomes" id="UP000319732">
    <property type="component" value="Unassembled WGS sequence"/>
</dbReference>
<evidence type="ECO:0000313" key="9">
    <source>
        <dbReference type="Proteomes" id="UP000319732"/>
    </source>
</evidence>
<dbReference type="RefSeq" id="WP_142903320.1">
    <property type="nucleotide sequence ID" value="NZ_ML660089.1"/>
</dbReference>
<evidence type="ECO:0000313" key="8">
    <source>
        <dbReference type="EMBL" id="TQV84240.1"/>
    </source>
</evidence>
<keyword evidence="2" id="KW-1003">Cell membrane</keyword>
<evidence type="ECO:0000259" key="7">
    <source>
        <dbReference type="Pfam" id="PF02706"/>
    </source>
</evidence>
<comment type="subcellular location">
    <subcellularLocation>
        <location evidence="1">Cell membrane</location>
        <topology evidence="1">Multi-pass membrane protein</topology>
    </subcellularLocation>
</comment>
<keyword evidence="5 6" id="KW-0472">Membrane</keyword>
<dbReference type="InterPro" id="IPR050445">
    <property type="entry name" value="Bact_polysacc_biosynth/exp"/>
</dbReference>
<accession>A0A545U448</accession>
<organism evidence="8 9">
    <name type="scientific">Exilibacterium tricleocarpae</name>
    <dbReference type="NCBI Taxonomy" id="2591008"/>
    <lineage>
        <taxon>Bacteria</taxon>
        <taxon>Pseudomonadati</taxon>
        <taxon>Pseudomonadota</taxon>
        <taxon>Gammaproteobacteria</taxon>
        <taxon>Cellvibrionales</taxon>
        <taxon>Cellvibrionaceae</taxon>
        <taxon>Exilibacterium</taxon>
    </lineage>
</organism>
<dbReference type="Gene3D" id="3.30.1890.10">
    <property type="entry name" value="FepE-like"/>
    <property type="match status" value="1"/>
</dbReference>
<dbReference type="InterPro" id="IPR003856">
    <property type="entry name" value="LPS_length_determ_N"/>
</dbReference>
<dbReference type="GO" id="GO:0005886">
    <property type="term" value="C:plasma membrane"/>
    <property type="evidence" value="ECO:0007669"/>
    <property type="project" value="UniProtKB-SubCell"/>
</dbReference>
<dbReference type="Pfam" id="PF02706">
    <property type="entry name" value="Wzz"/>
    <property type="match status" value="1"/>
</dbReference>
<evidence type="ECO:0000256" key="1">
    <source>
        <dbReference type="ARBA" id="ARBA00004651"/>
    </source>
</evidence>
<keyword evidence="9" id="KW-1185">Reference proteome</keyword>
<dbReference type="AlphaFoldDB" id="A0A545U448"/>
<evidence type="ECO:0000256" key="4">
    <source>
        <dbReference type="ARBA" id="ARBA00022989"/>
    </source>
</evidence>
<evidence type="ECO:0000256" key="2">
    <source>
        <dbReference type="ARBA" id="ARBA00022475"/>
    </source>
</evidence>
<dbReference type="GO" id="GO:0004713">
    <property type="term" value="F:protein tyrosine kinase activity"/>
    <property type="evidence" value="ECO:0007669"/>
    <property type="project" value="TreeGrafter"/>
</dbReference>
<keyword evidence="3 6" id="KW-0812">Transmembrane</keyword>